<dbReference type="Proteomes" id="UP000326924">
    <property type="component" value="Unassembled WGS sequence"/>
</dbReference>
<dbReference type="EMBL" id="VXIS01000099">
    <property type="protein sequence ID" value="KAA8905484.1"/>
    <property type="molecule type" value="Genomic_DNA"/>
</dbReference>
<dbReference type="AlphaFoldDB" id="A0A5J5EVI6"/>
<name>A0A5J5EVI6_9PEZI</name>
<proteinExistence type="predicted"/>
<dbReference type="InParanoid" id="A0A5J5EVI6"/>
<keyword evidence="2" id="KW-1185">Reference proteome</keyword>
<protein>
    <submittedName>
        <fullName evidence="1">Uncharacterized protein</fullName>
    </submittedName>
</protein>
<sequence length="118" mass="13353">MIHPRIRRLTLICSRVESFLVLYLITRPAISWTDGGILEYQLYCTYSSISKKSWNAEKSGHILALRALRETSRTNLGSMAHPELQKRGKSSSLGRVTGVSNTFFPVDEMKDCYRGEVG</sequence>
<gene>
    <name evidence="1" type="ORF">FN846DRAFT_746708</name>
</gene>
<evidence type="ECO:0000313" key="1">
    <source>
        <dbReference type="EMBL" id="KAA8905484.1"/>
    </source>
</evidence>
<reference evidence="1 2" key="1">
    <citation type="submission" date="2019-09" db="EMBL/GenBank/DDBJ databases">
        <title>Draft genome of the ectomycorrhizal ascomycete Sphaerosporella brunnea.</title>
        <authorList>
            <consortium name="DOE Joint Genome Institute"/>
            <person name="Benucci G.M."/>
            <person name="Marozzi G."/>
            <person name="Antonielli L."/>
            <person name="Sanchez S."/>
            <person name="Marco P."/>
            <person name="Wang X."/>
            <person name="Falini L.B."/>
            <person name="Barry K."/>
            <person name="Haridas S."/>
            <person name="Lipzen A."/>
            <person name="Labutti K."/>
            <person name="Grigoriev I.V."/>
            <person name="Murat C."/>
            <person name="Martin F."/>
            <person name="Albertini E."/>
            <person name="Donnini D."/>
            <person name="Bonito G."/>
        </authorList>
    </citation>
    <scope>NUCLEOTIDE SEQUENCE [LARGE SCALE GENOMIC DNA]</scope>
    <source>
        <strain evidence="1 2">Sb_GMNB300</strain>
    </source>
</reference>
<organism evidence="1 2">
    <name type="scientific">Sphaerosporella brunnea</name>
    <dbReference type="NCBI Taxonomy" id="1250544"/>
    <lineage>
        <taxon>Eukaryota</taxon>
        <taxon>Fungi</taxon>
        <taxon>Dikarya</taxon>
        <taxon>Ascomycota</taxon>
        <taxon>Pezizomycotina</taxon>
        <taxon>Pezizomycetes</taxon>
        <taxon>Pezizales</taxon>
        <taxon>Pyronemataceae</taxon>
        <taxon>Sphaerosporella</taxon>
    </lineage>
</organism>
<comment type="caution">
    <text evidence="1">The sequence shown here is derived from an EMBL/GenBank/DDBJ whole genome shotgun (WGS) entry which is preliminary data.</text>
</comment>
<accession>A0A5J5EVI6</accession>
<evidence type="ECO:0000313" key="2">
    <source>
        <dbReference type="Proteomes" id="UP000326924"/>
    </source>
</evidence>